<feature type="domain" description="Acetolactate synthase small subunit-like ACT" evidence="1">
    <location>
        <begin position="8"/>
        <end position="71"/>
    </location>
</feature>
<gene>
    <name evidence="2" type="ORF">SAMEA3545359_00905</name>
</gene>
<proteinExistence type="predicted"/>
<dbReference type="SUPFAM" id="SSF55021">
    <property type="entry name" value="ACT-like"/>
    <property type="match status" value="1"/>
</dbReference>
<reference evidence="2" key="1">
    <citation type="submission" date="2015-09" db="EMBL/GenBank/DDBJ databases">
        <authorList>
            <consortium name="Pathogen Informatics"/>
        </authorList>
    </citation>
    <scope>NUCLEOTIDE SEQUENCE</scope>
    <source>
        <strain evidence="2">2789STDY5834896</strain>
    </source>
</reference>
<organism evidence="2">
    <name type="scientific">uncultured Anaerotruncus sp</name>
    <dbReference type="NCBI Taxonomy" id="905011"/>
    <lineage>
        <taxon>Bacteria</taxon>
        <taxon>Bacillati</taxon>
        <taxon>Bacillota</taxon>
        <taxon>Clostridia</taxon>
        <taxon>Eubacteriales</taxon>
        <taxon>Oscillospiraceae</taxon>
        <taxon>Anaerotruncus</taxon>
        <taxon>environmental samples</taxon>
    </lineage>
</organism>
<dbReference type="InterPro" id="IPR045865">
    <property type="entry name" value="ACT-like_dom_sf"/>
</dbReference>
<name>A0A1C6HLT0_9FIRM</name>
<accession>A0A1C6HLT0</accession>
<dbReference type="AlphaFoldDB" id="A0A1C6HLT0"/>
<sequence length="146" mass="15838">MLQKTHKLHLHVQDRVGVLDQISILIRRSGLNISEIHASPQYDGQTTRLLITVQGRGDMRLLLGQLDRLDCILSLAADTCAQGRELALASFDKGAPEEELRQLGAAPLPGQKNTWQFCAAPAAVDAFLALCGAAGARTIRTGEVWL</sequence>
<evidence type="ECO:0000259" key="1">
    <source>
        <dbReference type="Pfam" id="PF22629"/>
    </source>
</evidence>
<evidence type="ECO:0000313" key="2">
    <source>
        <dbReference type="EMBL" id="SCJ58093.1"/>
    </source>
</evidence>
<dbReference type="Pfam" id="PF22629">
    <property type="entry name" value="ACT_AHAS_ss"/>
    <property type="match status" value="1"/>
</dbReference>
<dbReference type="Gene3D" id="3.30.70.260">
    <property type="match status" value="1"/>
</dbReference>
<protein>
    <submittedName>
        <fullName evidence="2">Acetolactate synthase (Isozyme II), small (Regulatory) subunit</fullName>
    </submittedName>
</protein>
<dbReference type="InterPro" id="IPR054480">
    <property type="entry name" value="AHAS_small-like_ACT"/>
</dbReference>
<dbReference type="EMBL" id="FMHG01000001">
    <property type="protein sequence ID" value="SCJ58093.1"/>
    <property type="molecule type" value="Genomic_DNA"/>
</dbReference>